<evidence type="ECO:0000259" key="5">
    <source>
        <dbReference type="PROSITE" id="PS51649"/>
    </source>
</evidence>
<comment type="pathway">
    <text evidence="1">Protein modification; protein ubiquitination.</text>
</comment>
<reference evidence="6" key="1">
    <citation type="submission" date="2019-12" db="EMBL/GenBank/DDBJ databases">
        <authorList>
            <person name="Scholes J."/>
        </authorList>
    </citation>
    <scope>NUCLEOTIDE SEQUENCE</scope>
</reference>
<feature type="compositionally biased region" description="Basic and acidic residues" evidence="4">
    <location>
        <begin position="480"/>
        <end position="508"/>
    </location>
</feature>
<dbReference type="Proteomes" id="UP001153555">
    <property type="component" value="Unassembled WGS sequence"/>
</dbReference>
<dbReference type="PROSITE" id="PS51649">
    <property type="entry name" value="NPH3"/>
    <property type="match status" value="1"/>
</dbReference>
<dbReference type="InterPro" id="IPR011333">
    <property type="entry name" value="SKP1/BTB/POZ_sf"/>
</dbReference>
<keyword evidence="2" id="KW-0833">Ubl conjugation pathway</keyword>
<proteinExistence type="inferred from homology"/>
<dbReference type="OrthoDB" id="1699162at2759"/>
<name>A0A9N7MYF5_STRHE</name>
<dbReference type="EMBL" id="CACSLK010016728">
    <property type="protein sequence ID" value="CAA0818029.1"/>
    <property type="molecule type" value="Genomic_DNA"/>
</dbReference>
<dbReference type="Pfam" id="PF03000">
    <property type="entry name" value="NPH3"/>
    <property type="match status" value="1"/>
</dbReference>
<feature type="region of interest" description="Disordered" evidence="4">
    <location>
        <begin position="459"/>
        <end position="531"/>
    </location>
</feature>
<dbReference type="PANTHER" id="PTHR32370">
    <property type="entry name" value="OS12G0117600 PROTEIN"/>
    <property type="match status" value="1"/>
</dbReference>
<dbReference type="InterPro" id="IPR043454">
    <property type="entry name" value="NPH3/RPT2-like"/>
</dbReference>
<accession>A0A9N7MYF5</accession>
<dbReference type="Gene3D" id="3.30.710.10">
    <property type="entry name" value="Potassium Channel Kv1.1, Chain A"/>
    <property type="match status" value="1"/>
</dbReference>
<comment type="caution">
    <text evidence="6">The sequence shown here is derived from an EMBL/GenBank/DDBJ whole genome shotgun (WGS) entry which is preliminary data.</text>
</comment>
<dbReference type="InterPro" id="IPR027356">
    <property type="entry name" value="NPH3_dom"/>
</dbReference>
<evidence type="ECO:0000256" key="3">
    <source>
        <dbReference type="PROSITE-ProRule" id="PRU00982"/>
    </source>
</evidence>
<sequence length="531" mass="59682">MKFMKLGTRPDTFYTEEATRTVLSDVPSDLTVRVNNITFLLHKYPLLPKCGLLRRLYSESGGSSDDVTLKLDDIPGGHVAFEHCAKFCYGITINVSAHNYLPVFCAAKYLEMTEAVENGNFVAKLETFFSSCILEGWKDPIVTLHNTGKAYNWSGSLAIVRRCIESIIDKILTPPAKVAWSYTYTRSGYSKKRHPKDWWTEDVSLLDIDIFRCIIASLNSTNSIEQKLIGEALHVYTCRWLPDDIITENELNNECSTSASESPNMKKKILETIVCLIPVEKGSVSVKFLLKLLRFANFLDVSSATKSELLRLCGLQLEEADSSDLQAVDIDSVKKVFESFVRQLRNGVEALRSITKVGKLIDHYLQVVAKDADLSVQKMISLAETVPGVARPAHDDLYVAIDIYLKEHPNLSKTDKKQLCRVLDSRKLTPEMQAHAVRNEHLPLRTVIQLLFFEQGKSNSSTDKTQMSQLKRSQTTGGKLELRPEPSFKIGEDVGPGKEKGKEIRDEGASGIRSSSREKALVRRNQEKSQR</sequence>
<feature type="compositionally biased region" description="Polar residues" evidence="4">
    <location>
        <begin position="459"/>
        <end position="477"/>
    </location>
</feature>
<evidence type="ECO:0000256" key="1">
    <source>
        <dbReference type="ARBA" id="ARBA00004906"/>
    </source>
</evidence>
<evidence type="ECO:0000313" key="6">
    <source>
        <dbReference type="EMBL" id="CAA0818029.1"/>
    </source>
</evidence>
<organism evidence="6 7">
    <name type="scientific">Striga hermonthica</name>
    <name type="common">Purple witchweed</name>
    <name type="synonym">Buchnera hermonthica</name>
    <dbReference type="NCBI Taxonomy" id="68872"/>
    <lineage>
        <taxon>Eukaryota</taxon>
        <taxon>Viridiplantae</taxon>
        <taxon>Streptophyta</taxon>
        <taxon>Embryophyta</taxon>
        <taxon>Tracheophyta</taxon>
        <taxon>Spermatophyta</taxon>
        <taxon>Magnoliopsida</taxon>
        <taxon>eudicotyledons</taxon>
        <taxon>Gunneridae</taxon>
        <taxon>Pentapetalae</taxon>
        <taxon>asterids</taxon>
        <taxon>lamiids</taxon>
        <taxon>Lamiales</taxon>
        <taxon>Orobanchaceae</taxon>
        <taxon>Buchnereae</taxon>
        <taxon>Striga</taxon>
    </lineage>
</organism>
<protein>
    <submittedName>
        <fullName evidence="6">BTB/POZ domain-containing protein</fullName>
    </submittedName>
</protein>
<feature type="domain" description="NPH3" evidence="5">
    <location>
        <begin position="197"/>
        <end position="457"/>
    </location>
</feature>
<gene>
    <name evidence="6" type="ORF">SHERM_17407</name>
</gene>
<evidence type="ECO:0000256" key="4">
    <source>
        <dbReference type="SAM" id="MobiDB-lite"/>
    </source>
</evidence>
<evidence type="ECO:0000256" key="2">
    <source>
        <dbReference type="ARBA" id="ARBA00022786"/>
    </source>
</evidence>
<feature type="compositionally biased region" description="Basic and acidic residues" evidence="4">
    <location>
        <begin position="515"/>
        <end position="531"/>
    </location>
</feature>
<comment type="similarity">
    <text evidence="3">Belongs to the NPH3 family.</text>
</comment>
<keyword evidence="7" id="KW-1185">Reference proteome</keyword>
<dbReference type="SUPFAM" id="SSF54695">
    <property type="entry name" value="POZ domain"/>
    <property type="match status" value="1"/>
</dbReference>
<dbReference type="AlphaFoldDB" id="A0A9N7MYF5"/>
<evidence type="ECO:0000313" key="7">
    <source>
        <dbReference type="Proteomes" id="UP001153555"/>
    </source>
</evidence>